<reference evidence="2" key="1">
    <citation type="submission" date="2021-02" db="EMBL/GenBank/DDBJ databases">
        <authorList>
            <person name="Dougan E. K."/>
            <person name="Rhodes N."/>
            <person name="Thang M."/>
            <person name="Chan C."/>
        </authorList>
    </citation>
    <scope>NUCLEOTIDE SEQUENCE</scope>
</reference>
<sequence>MELCELYSLVAVCDAVGTAFKTWTVSQIATLSDLSAAELKSILDRRVGRVCNEEETASFSALVAAAELSARFSWTSHTGIQSLAWAGLAMKQARYHRFSPLPEVQCAAPLPDGAPAKRLRSSRVATGWRAGEGAKDAGFGYCDEQRQATEARDRARWIGGLSKLIRQASLPAAIGLAGAGAERAMQRLGKGRRASTLRKHVRTWSRVHEWVLGAFGVAWPSAAHFVAYLEARAAEPCGRSVPGSCLKSLMFIESAGELHASDKISAHPAVRNCLEELSVELADKNLRGKKQACQLLVSQVCAMERLVVLDAAPLFVRAFAWFKLVKLWGCLRYSDTEGMPARTVQLQRRGLSARLERTKTSGAGKKREVLYAYVSKDAWLVCDEWLACGWKIWCDMSKAADLDGRDFFLARPRKDLDGLSGKMARYCHSAAMSQALFQRLKGVSREAAAGEVPLMFAGIGTLWTEHSERATMRSWADACEVPPAACKQMGRWQPSTDEAYVRSERGNVERAQARVARTIRARWAGPDFLDEESVLSKVADRLQSLDVDETATSVQLDLLRSFVGAGAAEMETASITASKRSDDGTDDDALPSASPSQAMTGLVEDEDVGETGGHLGCYFISIVGSSRRRTLHKGGECHRVPGVHYRNFMECGNERPERGQFDQVCRDCFPSGSVALASSSDEGDVSSASASSSFSKVSSTARSESV</sequence>
<organism evidence="2 3">
    <name type="scientific">Symbiodinium natans</name>
    <dbReference type="NCBI Taxonomy" id="878477"/>
    <lineage>
        <taxon>Eukaryota</taxon>
        <taxon>Sar</taxon>
        <taxon>Alveolata</taxon>
        <taxon>Dinophyceae</taxon>
        <taxon>Suessiales</taxon>
        <taxon>Symbiodiniaceae</taxon>
        <taxon>Symbiodinium</taxon>
    </lineage>
</organism>
<feature type="region of interest" description="Disordered" evidence="1">
    <location>
        <begin position="573"/>
        <end position="600"/>
    </location>
</feature>
<evidence type="ECO:0000256" key="1">
    <source>
        <dbReference type="SAM" id="MobiDB-lite"/>
    </source>
</evidence>
<dbReference type="Gene3D" id="1.10.443.10">
    <property type="entry name" value="Intergrase catalytic core"/>
    <property type="match status" value="1"/>
</dbReference>
<evidence type="ECO:0000313" key="2">
    <source>
        <dbReference type="EMBL" id="CAE7206140.1"/>
    </source>
</evidence>
<dbReference type="GO" id="GO:0015074">
    <property type="term" value="P:DNA integration"/>
    <property type="evidence" value="ECO:0007669"/>
    <property type="project" value="InterPro"/>
</dbReference>
<evidence type="ECO:0000313" key="3">
    <source>
        <dbReference type="Proteomes" id="UP000604046"/>
    </source>
</evidence>
<comment type="caution">
    <text evidence="2">The sequence shown here is derived from an EMBL/GenBank/DDBJ whole genome shotgun (WGS) entry which is preliminary data.</text>
</comment>
<proteinExistence type="predicted"/>
<dbReference type="OrthoDB" id="435825at2759"/>
<feature type="region of interest" description="Disordered" evidence="1">
    <location>
        <begin position="676"/>
        <end position="706"/>
    </location>
</feature>
<feature type="compositionally biased region" description="Low complexity" evidence="1">
    <location>
        <begin position="677"/>
        <end position="706"/>
    </location>
</feature>
<dbReference type="GO" id="GO:0006310">
    <property type="term" value="P:DNA recombination"/>
    <property type="evidence" value="ECO:0007669"/>
    <property type="project" value="InterPro"/>
</dbReference>
<protein>
    <submittedName>
        <fullName evidence="2">Uncharacterized protein</fullName>
    </submittedName>
</protein>
<dbReference type="Proteomes" id="UP000604046">
    <property type="component" value="Unassembled WGS sequence"/>
</dbReference>
<gene>
    <name evidence="2" type="ORF">SNAT2548_LOCUS6550</name>
</gene>
<accession>A0A812JD76</accession>
<dbReference type="InterPro" id="IPR013762">
    <property type="entry name" value="Integrase-like_cat_sf"/>
</dbReference>
<dbReference type="EMBL" id="CAJNDS010000436">
    <property type="protein sequence ID" value="CAE7206140.1"/>
    <property type="molecule type" value="Genomic_DNA"/>
</dbReference>
<dbReference type="AlphaFoldDB" id="A0A812JD76"/>
<name>A0A812JD76_9DINO</name>
<dbReference type="GO" id="GO:0003677">
    <property type="term" value="F:DNA binding"/>
    <property type="evidence" value="ECO:0007669"/>
    <property type="project" value="InterPro"/>
</dbReference>
<keyword evidence="3" id="KW-1185">Reference proteome</keyword>